<evidence type="ECO:0000259" key="9">
    <source>
        <dbReference type="Pfam" id="PF01979"/>
    </source>
</evidence>
<evidence type="ECO:0000256" key="3">
    <source>
        <dbReference type="ARBA" id="ARBA00022801"/>
    </source>
</evidence>
<evidence type="ECO:0000256" key="6">
    <source>
        <dbReference type="PIRSR" id="PIRSR038994-1"/>
    </source>
</evidence>
<comment type="similarity">
    <text evidence="1 5">Belongs to the metallo-dependent hydrolases superfamily. NagA family.</text>
</comment>
<keyword evidence="3 5" id="KW-0378">Hydrolase</keyword>
<dbReference type="CDD" id="cd00854">
    <property type="entry name" value="NagA"/>
    <property type="match status" value="1"/>
</dbReference>
<evidence type="ECO:0000256" key="8">
    <source>
        <dbReference type="PIRSR" id="PIRSR038994-3"/>
    </source>
</evidence>
<gene>
    <name evidence="10" type="primary">nagA</name>
    <name evidence="10" type="ORF">QJ036_05205</name>
</gene>
<feature type="binding site" evidence="8">
    <location>
        <position position="224"/>
    </location>
    <ligand>
        <name>Zn(2+)</name>
        <dbReference type="ChEBI" id="CHEBI:29105"/>
    </ligand>
</feature>
<keyword evidence="2 8" id="KW-0479">Metal-binding</keyword>
<evidence type="ECO:0000256" key="5">
    <source>
        <dbReference type="PIRNR" id="PIRNR038994"/>
    </source>
</evidence>
<comment type="caution">
    <text evidence="10">The sequence shown here is derived from an EMBL/GenBank/DDBJ whole genome shotgun (WGS) entry which is preliminary data.</text>
</comment>
<evidence type="ECO:0000256" key="2">
    <source>
        <dbReference type="ARBA" id="ARBA00022723"/>
    </source>
</evidence>
<evidence type="ECO:0000313" key="10">
    <source>
        <dbReference type="EMBL" id="MDI9241876.1"/>
    </source>
</evidence>
<dbReference type="PANTHER" id="PTHR11113:SF14">
    <property type="entry name" value="N-ACETYLGLUCOSAMINE-6-PHOSPHATE DEACETYLASE"/>
    <property type="match status" value="1"/>
</dbReference>
<dbReference type="GO" id="GO:0006046">
    <property type="term" value="P:N-acetylglucosamine catabolic process"/>
    <property type="evidence" value="ECO:0007669"/>
    <property type="project" value="TreeGrafter"/>
</dbReference>
<dbReference type="RefSeq" id="WP_283230433.1">
    <property type="nucleotide sequence ID" value="NZ_JASGBQ010000005.1"/>
</dbReference>
<evidence type="ECO:0000313" key="11">
    <source>
        <dbReference type="Proteomes" id="UP001300383"/>
    </source>
</evidence>
<protein>
    <submittedName>
        <fullName evidence="10">N-acetylglucosamine-6-phosphate deacetylase</fullName>
        <ecNumber evidence="10">3.5.1.25</ecNumber>
    </submittedName>
</protein>
<comment type="cofactor">
    <cofactor evidence="8">
        <name>a divalent metal cation</name>
        <dbReference type="ChEBI" id="CHEBI:60240"/>
    </cofactor>
    <text evidence="8">Binds 1 divalent metal cation per subunit.</text>
</comment>
<dbReference type="Gene3D" id="2.30.40.10">
    <property type="entry name" value="Urease, subunit C, domain 1"/>
    <property type="match status" value="1"/>
</dbReference>
<feature type="binding site" evidence="7">
    <location>
        <begin position="227"/>
        <end position="228"/>
    </location>
    <ligand>
        <name>substrate</name>
    </ligand>
</feature>
<evidence type="ECO:0000256" key="7">
    <source>
        <dbReference type="PIRSR" id="PIRSR038994-2"/>
    </source>
</evidence>
<dbReference type="InterPro" id="IPR032466">
    <property type="entry name" value="Metal_Hydrolase"/>
</dbReference>
<feature type="domain" description="Amidohydrolase-related" evidence="9">
    <location>
        <begin position="59"/>
        <end position="388"/>
    </location>
</feature>
<dbReference type="Proteomes" id="UP001300383">
    <property type="component" value="Unassembled WGS sequence"/>
</dbReference>
<feature type="active site" description="Proton donor/acceptor" evidence="6">
    <location>
        <position position="282"/>
    </location>
</feature>
<dbReference type="Gene3D" id="3.20.20.140">
    <property type="entry name" value="Metal-dependent hydrolases"/>
    <property type="match status" value="1"/>
</dbReference>
<feature type="binding site" evidence="8">
    <location>
        <position position="203"/>
    </location>
    <ligand>
        <name>Zn(2+)</name>
        <dbReference type="ChEBI" id="CHEBI:29105"/>
    </ligand>
</feature>
<dbReference type="InterPro" id="IPR003764">
    <property type="entry name" value="GlcNAc_6-P_deAcase"/>
</dbReference>
<dbReference type="AlphaFoldDB" id="A0AAP4B8F7"/>
<keyword evidence="11" id="KW-1185">Reference proteome</keyword>
<dbReference type="Pfam" id="PF01979">
    <property type="entry name" value="Amidohydro_1"/>
    <property type="match status" value="1"/>
</dbReference>
<feature type="binding site" evidence="7">
    <location>
        <position position="259"/>
    </location>
    <ligand>
        <name>substrate</name>
    </ligand>
</feature>
<proteinExistence type="inferred from homology"/>
<dbReference type="InterPro" id="IPR006680">
    <property type="entry name" value="Amidohydro-rel"/>
</dbReference>
<organism evidence="10 11">
    <name type="scientific">Fusibacillus kribbianus</name>
    <dbReference type="NCBI Taxonomy" id="3044208"/>
    <lineage>
        <taxon>Bacteria</taxon>
        <taxon>Bacillati</taxon>
        <taxon>Bacillota</taxon>
        <taxon>Clostridia</taxon>
        <taxon>Lachnospirales</taxon>
        <taxon>Lachnospiraceae</taxon>
        <taxon>Fusibacillus</taxon>
    </lineage>
</organism>
<reference evidence="10 11" key="1">
    <citation type="submission" date="2023-05" db="EMBL/GenBank/DDBJ databases">
        <title>[ruminococcus] sp. nov., isolated from a pig farm feces dump.</title>
        <authorList>
            <person name="Chang Y.-H."/>
        </authorList>
    </citation>
    <scope>NUCLEOTIDE SEQUENCE [LARGE SCALE GENOMIC DNA]</scope>
    <source>
        <strain evidence="10 11">YH-rum2234</strain>
    </source>
</reference>
<dbReference type="EC" id="3.5.1.25" evidence="10"/>
<keyword evidence="4 5" id="KW-0119">Carbohydrate metabolism</keyword>
<evidence type="ECO:0000256" key="4">
    <source>
        <dbReference type="ARBA" id="ARBA00023277"/>
    </source>
</evidence>
<dbReference type="InterPro" id="IPR011059">
    <property type="entry name" value="Metal-dep_hydrolase_composite"/>
</dbReference>
<name>A0AAP4B8F7_9FIRM</name>
<accession>A0AAP4B8F7</accession>
<dbReference type="NCBIfam" id="TIGR00221">
    <property type="entry name" value="nagA"/>
    <property type="match status" value="1"/>
</dbReference>
<feature type="binding site" evidence="7">
    <location>
        <begin position="318"/>
        <end position="320"/>
    </location>
    <ligand>
        <name>substrate</name>
    </ligand>
</feature>
<dbReference type="GO" id="GO:0008448">
    <property type="term" value="F:N-acetylglucosamine-6-phosphate deacetylase activity"/>
    <property type="evidence" value="ECO:0007669"/>
    <property type="project" value="UniProtKB-EC"/>
</dbReference>
<dbReference type="PANTHER" id="PTHR11113">
    <property type="entry name" value="N-ACETYLGLUCOSAMINE-6-PHOSPHATE DEACETYLASE"/>
    <property type="match status" value="1"/>
</dbReference>
<feature type="binding site" evidence="7">
    <location>
        <position position="148"/>
    </location>
    <ligand>
        <name>substrate</name>
    </ligand>
</feature>
<dbReference type="PIRSF" id="PIRSF038994">
    <property type="entry name" value="NagA"/>
    <property type="match status" value="1"/>
</dbReference>
<sequence length="394" mass="42694">MVQADREGGVFVTRVIKSRRVWLAGQFMPARIVISEGKIEQVLSYHTGAADEDYGDRRILPGFIDIHTHGAYGFDTNDGEPEGLKAWARRLPEEGVTSFLPTTVTSLLPVLKKALANVASVAETGYEGAEILGVHLEGPYLNMEYKGAQPPEAVAKASVEEFQAYQTAAGGMIRYITLAPEHDEDYALTKYCRRTGVVVSMGHSSASFEQAVMAVANGVTSMTHVYNGMTGYHHRKPGLVGAAFRLRELYGELIADGFHSHLAAINAFFHEKERGRGILITDSMRAKGLPPGDGYSLGGHPVTVDEQGVARLTGTDTIAGSTLRMNEGLRILVEEALVPFDTAVNACTVNPAECLGIDNRKGKLCAGYDADIVVLNEDYSVEAAFCRGRKQSRK</sequence>
<feature type="binding site" evidence="8">
    <location>
        <position position="137"/>
    </location>
    <ligand>
        <name>Zn(2+)</name>
        <dbReference type="ChEBI" id="CHEBI:29105"/>
    </ligand>
</feature>
<dbReference type="SUPFAM" id="SSF51338">
    <property type="entry name" value="Composite domain of metallo-dependent hydrolases"/>
    <property type="match status" value="1"/>
</dbReference>
<feature type="binding site" evidence="7">
    <location>
        <position position="235"/>
    </location>
    <ligand>
        <name>substrate</name>
    </ligand>
</feature>
<dbReference type="SUPFAM" id="SSF51556">
    <property type="entry name" value="Metallo-dependent hydrolases"/>
    <property type="match status" value="1"/>
</dbReference>
<dbReference type="EMBL" id="JASGBQ010000005">
    <property type="protein sequence ID" value="MDI9241876.1"/>
    <property type="molecule type" value="Genomic_DNA"/>
</dbReference>
<evidence type="ECO:0000256" key="1">
    <source>
        <dbReference type="ARBA" id="ARBA00010716"/>
    </source>
</evidence>
<dbReference type="GO" id="GO:0046872">
    <property type="term" value="F:metal ion binding"/>
    <property type="evidence" value="ECO:0007669"/>
    <property type="project" value="UniProtKB-KW"/>
</dbReference>